<dbReference type="RefSeq" id="WP_139913203.1">
    <property type="nucleotide sequence ID" value="NZ_VEVP01000084.1"/>
</dbReference>
<dbReference type="AlphaFoldDB" id="A0A5C5BPK2"/>
<dbReference type="EMBL" id="VEVP01000084">
    <property type="protein sequence ID" value="TNU88063.1"/>
    <property type="molecule type" value="Genomic_DNA"/>
</dbReference>
<accession>A0A5C5BPK2</accession>
<evidence type="ECO:0000313" key="1">
    <source>
        <dbReference type="EMBL" id="TNU88063.1"/>
    </source>
</evidence>
<evidence type="ECO:0000313" key="2">
    <source>
        <dbReference type="Proteomes" id="UP000312594"/>
    </source>
</evidence>
<gene>
    <name evidence="1" type="ORF">FIC87_14995</name>
</gene>
<reference evidence="1 2" key="1">
    <citation type="journal article" date="2005" name="Appl. Environ. Microbiol.">
        <title>Intestinal bacterial communities that produce active estrogen-like compounds enterodiol and enterolactone in humans.</title>
        <authorList>
            <person name="Clavel T."/>
            <person name="Henderson G."/>
            <person name="Alpert C.A."/>
            <person name="Philippe C."/>
            <person name="Rigottier-Gois L."/>
            <person name="Dore J."/>
            <person name="Blaut M."/>
        </authorList>
    </citation>
    <scope>NUCLEOTIDE SEQUENCE [LARGE SCALE GENOMIC DNA]</scope>
    <source>
        <strain evidence="1 2">SECO-MT75m2</strain>
    </source>
</reference>
<organism evidence="1 2">
    <name type="scientific">Eggerthella lenta</name>
    <name type="common">Eubacterium lentum</name>
    <dbReference type="NCBI Taxonomy" id="84112"/>
    <lineage>
        <taxon>Bacteria</taxon>
        <taxon>Bacillati</taxon>
        <taxon>Actinomycetota</taxon>
        <taxon>Coriobacteriia</taxon>
        <taxon>Eggerthellales</taxon>
        <taxon>Eggerthellaceae</taxon>
        <taxon>Eggerthella</taxon>
    </lineage>
</organism>
<dbReference type="Proteomes" id="UP000312594">
    <property type="component" value="Unassembled WGS sequence"/>
</dbReference>
<comment type="caution">
    <text evidence="1">The sequence shown here is derived from an EMBL/GenBank/DDBJ whole genome shotgun (WGS) entry which is preliminary data.</text>
</comment>
<sequence length="76" mass="8173">MELRKILPKGTSFQDLTPRDVAIISSHVNSYTRPALGGVAPLTLASQVLPSDLIDGLGIEPIPPDDVMLKPKLIKL</sequence>
<name>A0A5C5BPK2_EGGLN</name>
<proteinExistence type="predicted"/>
<protein>
    <submittedName>
        <fullName evidence="1">Uncharacterized protein</fullName>
    </submittedName>
</protein>